<evidence type="ECO:0000256" key="2">
    <source>
        <dbReference type="ARBA" id="ARBA00022692"/>
    </source>
</evidence>
<keyword evidence="3 5" id="KW-1133">Transmembrane helix</keyword>
<feature type="transmembrane region" description="Helical" evidence="5">
    <location>
        <begin position="230"/>
        <end position="249"/>
    </location>
</feature>
<evidence type="ECO:0000256" key="4">
    <source>
        <dbReference type="ARBA" id="ARBA00023136"/>
    </source>
</evidence>
<feature type="transmembrane region" description="Helical" evidence="5">
    <location>
        <begin position="481"/>
        <end position="502"/>
    </location>
</feature>
<feature type="transmembrane region" description="Helical" evidence="5">
    <location>
        <begin position="205"/>
        <end position="224"/>
    </location>
</feature>
<proteinExistence type="predicted"/>
<dbReference type="SUPFAM" id="SSF103473">
    <property type="entry name" value="MFS general substrate transporter"/>
    <property type="match status" value="1"/>
</dbReference>
<keyword evidence="2 5" id="KW-0812">Transmembrane</keyword>
<comment type="caution">
    <text evidence="6">The sequence shown here is derived from an EMBL/GenBank/DDBJ whole genome shotgun (WGS) entry which is preliminary data.</text>
</comment>
<feature type="transmembrane region" description="Helical" evidence="5">
    <location>
        <begin position="429"/>
        <end position="446"/>
    </location>
</feature>
<feature type="transmembrane region" description="Helical" evidence="5">
    <location>
        <begin position="514"/>
        <end position="531"/>
    </location>
</feature>
<accession>A0ABD2NBM2</accession>
<dbReference type="Pfam" id="PF00083">
    <property type="entry name" value="Sugar_tr"/>
    <property type="match status" value="1"/>
</dbReference>
<feature type="transmembrane region" description="Helical" evidence="5">
    <location>
        <begin position="401"/>
        <end position="423"/>
    </location>
</feature>
<name>A0ABD2NBM2_9CUCU</name>
<evidence type="ECO:0000256" key="1">
    <source>
        <dbReference type="ARBA" id="ARBA00004141"/>
    </source>
</evidence>
<dbReference type="EMBL" id="JABFTP020000083">
    <property type="protein sequence ID" value="KAL3275764.1"/>
    <property type="molecule type" value="Genomic_DNA"/>
</dbReference>
<dbReference type="InterPro" id="IPR036259">
    <property type="entry name" value="MFS_trans_sf"/>
</dbReference>
<comment type="subcellular location">
    <subcellularLocation>
        <location evidence="1">Membrane</location>
        <topology evidence="1">Multi-pass membrane protein</topology>
    </subcellularLocation>
</comment>
<feature type="transmembrane region" description="Helical" evidence="5">
    <location>
        <begin position="261"/>
        <end position="281"/>
    </location>
</feature>
<feature type="transmembrane region" description="Helical" evidence="5">
    <location>
        <begin position="287"/>
        <end position="309"/>
    </location>
</feature>
<evidence type="ECO:0000313" key="6">
    <source>
        <dbReference type="EMBL" id="KAL3275764.1"/>
    </source>
</evidence>
<evidence type="ECO:0000256" key="3">
    <source>
        <dbReference type="ARBA" id="ARBA00022989"/>
    </source>
</evidence>
<evidence type="ECO:0000313" key="7">
    <source>
        <dbReference type="Proteomes" id="UP001516400"/>
    </source>
</evidence>
<keyword evidence="7" id="KW-1185">Reference proteome</keyword>
<dbReference type="Proteomes" id="UP001516400">
    <property type="component" value="Unassembled WGS sequence"/>
</dbReference>
<dbReference type="Gene3D" id="1.20.1250.20">
    <property type="entry name" value="MFS general substrate transporter like domains"/>
    <property type="match status" value="1"/>
</dbReference>
<organism evidence="6 7">
    <name type="scientific">Cryptolaemus montrouzieri</name>
    <dbReference type="NCBI Taxonomy" id="559131"/>
    <lineage>
        <taxon>Eukaryota</taxon>
        <taxon>Metazoa</taxon>
        <taxon>Ecdysozoa</taxon>
        <taxon>Arthropoda</taxon>
        <taxon>Hexapoda</taxon>
        <taxon>Insecta</taxon>
        <taxon>Pterygota</taxon>
        <taxon>Neoptera</taxon>
        <taxon>Endopterygota</taxon>
        <taxon>Coleoptera</taxon>
        <taxon>Polyphaga</taxon>
        <taxon>Cucujiformia</taxon>
        <taxon>Coccinelloidea</taxon>
        <taxon>Coccinellidae</taxon>
        <taxon>Scymninae</taxon>
        <taxon>Scymnini</taxon>
        <taxon>Cryptolaemus</taxon>
    </lineage>
</organism>
<sequence>MLKARVSRVVFSSGIAPSESEYFDEINAYKKKTWWLLLLFLSRTMIPIAKGVQASSSYLNIQGSSYRMTYYSIINDVEGTCYVPELSNNNWTFGEIENITKKYGFELAKELDRCEYFAYNYSVFFNKSYLQAYELKKTMGRHTVLSCAGKDILLSLHSSKYHTVNTPFCHAKEFAKKMVVLKTTSYTVGSIFFGVLGDLFGRRKVSIIVAVLWATCALLLALAPNLDMSQVFYSASCCFFVAADFLTYVNLLEICHKKIRFFTVLTLYGYIAGFIVCTRFADHLHFSWLYLQYISFCFTLIAVFHCWYVPESPRWLINKSKYKGALKVMEEIIGYVPNEILFEDEGSETPFSFKTIGHMCRYLRKRKLKIITILGVMNTIIGFVNETQVWRLMHTKYPLKATIVAASADLLSLPYILIIYAAFGKKYGLFWTFIFLNVTSFITLCLKDIRTTETNSSAIVILNAVTAQKFVYIYLPDLMPTFLRCTGIGIAATLSSIARTITVQFINWEEATKNYIYLIFLIFSLPGFFVLKLPDTTHADLPTTRLFRV</sequence>
<dbReference type="GO" id="GO:0016020">
    <property type="term" value="C:membrane"/>
    <property type="evidence" value="ECO:0007669"/>
    <property type="project" value="UniProtKB-SubCell"/>
</dbReference>
<protein>
    <recommendedName>
        <fullName evidence="8">Major facilitator superfamily (MFS) profile domain-containing protein</fullName>
    </recommendedName>
</protein>
<dbReference type="InterPro" id="IPR005828">
    <property type="entry name" value="MFS_sugar_transport-like"/>
</dbReference>
<evidence type="ECO:0000256" key="5">
    <source>
        <dbReference type="SAM" id="Phobius"/>
    </source>
</evidence>
<gene>
    <name evidence="6" type="ORF">HHI36_020509</name>
</gene>
<dbReference type="PANTHER" id="PTHR24064">
    <property type="entry name" value="SOLUTE CARRIER FAMILY 22 MEMBER"/>
    <property type="match status" value="1"/>
</dbReference>
<evidence type="ECO:0008006" key="8">
    <source>
        <dbReference type="Google" id="ProtNLM"/>
    </source>
</evidence>
<dbReference type="AlphaFoldDB" id="A0ABD2NBM2"/>
<keyword evidence="4 5" id="KW-0472">Membrane</keyword>
<reference evidence="6 7" key="1">
    <citation type="journal article" date="2021" name="BMC Biol.">
        <title>Horizontally acquired antibacterial genes associated with adaptive radiation of ladybird beetles.</title>
        <authorList>
            <person name="Li H.S."/>
            <person name="Tang X.F."/>
            <person name="Huang Y.H."/>
            <person name="Xu Z.Y."/>
            <person name="Chen M.L."/>
            <person name="Du X.Y."/>
            <person name="Qiu B.Y."/>
            <person name="Chen P.T."/>
            <person name="Zhang W."/>
            <person name="Slipinski A."/>
            <person name="Escalona H.E."/>
            <person name="Waterhouse R.M."/>
            <person name="Zwick A."/>
            <person name="Pang H."/>
        </authorList>
    </citation>
    <scope>NUCLEOTIDE SEQUENCE [LARGE SCALE GENOMIC DNA]</scope>
    <source>
        <strain evidence="6">SYSU2018</strain>
    </source>
</reference>